<comment type="caution">
    <text evidence="5">The sequence shown here is derived from an EMBL/GenBank/DDBJ whole genome shotgun (WGS) entry which is preliminary data.</text>
</comment>
<keyword evidence="1" id="KW-0805">Transcription regulation</keyword>
<gene>
    <name evidence="5" type="ORF">ACFQDD_03565</name>
</gene>
<evidence type="ECO:0000256" key="1">
    <source>
        <dbReference type="ARBA" id="ARBA00023015"/>
    </source>
</evidence>
<evidence type="ECO:0000259" key="3">
    <source>
        <dbReference type="Pfam" id="PF04967"/>
    </source>
</evidence>
<dbReference type="Pfam" id="PF04967">
    <property type="entry name" value="HTH_10"/>
    <property type="match status" value="1"/>
</dbReference>
<feature type="domain" description="Bacterioopsin transcriptional activator GAF and HTH associated" evidence="4">
    <location>
        <begin position="15"/>
        <end position="140"/>
    </location>
</feature>
<organism evidence="5 6">
    <name type="scientific">Halorubrum pallidum</name>
    <dbReference type="NCBI Taxonomy" id="1526114"/>
    <lineage>
        <taxon>Archaea</taxon>
        <taxon>Methanobacteriati</taxon>
        <taxon>Methanobacteriota</taxon>
        <taxon>Stenosarchaea group</taxon>
        <taxon>Halobacteria</taxon>
        <taxon>Halobacteriales</taxon>
        <taxon>Haloferacaceae</taxon>
        <taxon>Halorubrum</taxon>
    </lineage>
</organism>
<evidence type="ECO:0000313" key="5">
    <source>
        <dbReference type="EMBL" id="MFC6770610.1"/>
    </source>
</evidence>
<dbReference type="Proteomes" id="UP001596274">
    <property type="component" value="Unassembled WGS sequence"/>
</dbReference>
<feature type="domain" description="HTH bat-type" evidence="3">
    <location>
        <begin position="156"/>
        <end position="207"/>
    </location>
</feature>
<evidence type="ECO:0000256" key="2">
    <source>
        <dbReference type="ARBA" id="ARBA00023163"/>
    </source>
</evidence>
<reference evidence="5 6" key="1">
    <citation type="journal article" date="2019" name="Int. J. Syst. Evol. Microbiol.">
        <title>The Global Catalogue of Microorganisms (GCM) 10K type strain sequencing project: providing services to taxonomists for standard genome sequencing and annotation.</title>
        <authorList>
            <consortium name="The Broad Institute Genomics Platform"/>
            <consortium name="The Broad Institute Genome Sequencing Center for Infectious Disease"/>
            <person name="Wu L."/>
            <person name="Ma J."/>
        </authorList>
    </citation>
    <scope>NUCLEOTIDE SEQUENCE [LARGE SCALE GENOMIC DNA]</scope>
    <source>
        <strain evidence="5 6">PJ61</strain>
    </source>
</reference>
<name>A0ABD5SZF2_9EURY</name>
<dbReference type="EMBL" id="JBHSWT010000096">
    <property type="protein sequence ID" value="MFC6770610.1"/>
    <property type="molecule type" value="Genomic_DNA"/>
</dbReference>
<protein>
    <submittedName>
        <fullName evidence="5">Helix-turn-helix domain-containing protein</fullName>
    </submittedName>
</protein>
<accession>A0ABD5SZF2</accession>
<dbReference type="InterPro" id="IPR007050">
    <property type="entry name" value="HTH_bacterioopsin"/>
</dbReference>
<keyword evidence="2" id="KW-0804">Transcription</keyword>
<proteinExistence type="predicted"/>
<dbReference type="PANTHER" id="PTHR34236">
    <property type="entry name" value="DIMETHYL SULFOXIDE REDUCTASE TRANSCRIPTIONAL ACTIVATOR"/>
    <property type="match status" value="1"/>
</dbReference>
<sequence>METVVDATVPLDQFVLEEAIERVPDVELEFVQSAVHSSACPMPFLWASTNHPDRLETALEDDPSTERVRHLSRDDDRDLYSVDWTAGATGLIDGFSEADGSVLDVRGTADHWLFRILFPDRSMASETFQTWCDAGTDVSLSRVGSLSCRAGDTGGLSATQHTTIAQAFQTDYYDVPRGTTLEELAAEFEVSHQAVSERLRRGHSHLVERMLSESTVGSEGRP</sequence>
<evidence type="ECO:0000313" key="6">
    <source>
        <dbReference type="Proteomes" id="UP001596274"/>
    </source>
</evidence>
<dbReference type="Pfam" id="PF15915">
    <property type="entry name" value="BAT"/>
    <property type="match status" value="1"/>
</dbReference>
<keyword evidence="6" id="KW-1185">Reference proteome</keyword>
<evidence type="ECO:0000259" key="4">
    <source>
        <dbReference type="Pfam" id="PF15915"/>
    </source>
</evidence>
<dbReference type="PANTHER" id="PTHR34236:SF1">
    <property type="entry name" value="DIMETHYL SULFOXIDE REDUCTASE TRANSCRIPTIONAL ACTIVATOR"/>
    <property type="match status" value="1"/>
</dbReference>
<dbReference type="AlphaFoldDB" id="A0ABD5SZF2"/>
<dbReference type="InterPro" id="IPR031803">
    <property type="entry name" value="BAT_GAF/HTH-assoc"/>
</dbReference>